<proteinExistence type="predicted"/>
<gene>
    <name evidence="4" type="ORF">PFLUV_G00064420</name>
</gene>
<dbReference type="Gene3D" id="3.10.100.10">
    <property type="entry name" value="Mannose-Binding Protein A, subunit A"/>
    <property type="match status" value="2"/>
</dbReference>
<feature type="compositionally biased region" description="Basic residues" evidence="2">
    <location>
        <begin position="330"/>
        <end position="340"/>
    </location>
</feature>
<comment type="caution">
    <text evidence="4">The sequence shown here is derived from an EMBL/GenBank/DDBJ whole genome shotgun (WGS) entry which is preliminary data.</text>
</comment>
<dbReference type="SMART" id="SM00034">
    <property type="entry name" value="CLECT"/>
    <property type="match status" value="2"/>
</dbReference>
<organism evidence="4 5">
    <name type="scientific">Perca fluviatilis</name>
    <name type="common">European perch</name>
    <dbReference type="NCBI Taxonomy" id="8168"/>
    <lineage>
        <taxon>Eukaryota</taxon>
        <taxon>Metazoa</taxon>
        <taxon>Chordata</taxon>
        <taxon>Craniata</taxon>
        <taxon>Vertebrata</taxon>
        <taxon>Euteleostomi</taxon>
        <taxon>Actinopterygii</taxon>
        <taxon>Neopterygii</taxon>
        <taxon>Teleostei</taxon>
        <taxon>Neoteleostei</taxon>
        <taxon>Acanthomorphata</taxon>
        <taxon>Eupercaria</taxon>
        <taxon>Perciformes</taxon>
        <taxon>Percoidei</taxon>
        <taxon>Percidae</taxon>
        <taxon>Percinae</taxon>
        <taxon>Perca</taxon>
    </lineage>
</organism>
<evidence type="ECO:0000259" key="3">
    <source>
        <dbReference type="PROSITE" id="PS50041"/>
    </source>
</evidence>
<dbReference type="PANTHER" id="PTHR45784">
    <property type="entry name" value="C-TYPE LECTIN DOMAIN FAMILY 20 MEMBER A-RELATED"/>
    <property type="match status" value="1"/>
</dbReference>
<dbReference type="Pfam" id="PF00059">
    <property type="entry name" value="Lectin_C"/>
    <property type="match status" value="2"/>
</dbReference>
<dbReference type="InterPro" id="IPR001304">
    <property type="entry name" value="C-type_lectin-like"/>
</dbReference>
<reference evidence="4 5" key="1">
    <citation type="submission" date="2019-06" db="EMBL/GenBank/DDBJ databases">
        <title>A chromosome-scale genome assembly of the European perch, Perca fluviatilis.</title>
        <authorList>
            <person name="Roques C."/>
            <person name="Zahm M."/>
            <person name="Cabau C."/>
            <person name="Klopp C."/>
            <person name="Bouchez O."/>
            <person name="Donnadieu C."/>
            <person name="Kuhl H."/>
            <person name="Gislard M."/>
            <person name="Guendouz S."/>
            <person name="Journot L."/>
            <person name="Haffray P."/>
            <person name="Bestin A."/>
            <person name="Morvezen R."/>
            <person name="Feron R."/>
            <person name="Wen M."/>
            <person name="Jouanno E."/>
            <person name="Herpin A."/>
            <person name="Schartl M."/>
            <person name="Postlethwait J."/>
            <person name="Schaerlinger B."/>
            <person name="Chardard D."/>
            <person name="Lecocq T."/>
            <person name="Poncet C."/>
            <person name="Jaffrelo L."/>
            <person name="Lampietro C."/>
            <person name="Guiguen Y."/>
        </authorList>
    </citation>
    <scope>NUCLEOTIDE SEQUENCE [LARGE SCALE GENOMIC DNA]</scope>
    <source>
        <tissue evidence="4">Blood</tissue>
    </source>
</reference>
<feature type="domain" description="C-type lectin" evidence="3">
    <location>
        <begin position="158"/>
        <end position="261"/>
    </location>
</feature>
<evidence type="ECO:0000313" key="4">
    <source>
        <dbReference type="EMBL" id="KAF1391035.1"/>
    </source>
</evidence>
<feature type="region of interest" description="Disordered" evidence="2">
    <location>
        <begin position="321"/>
        <end position="340"/>
    </location>
</feature>
<keyword evidence="1" id="KW-1015">Disulfide bond</keyword>
<keyword evidence="5" id="KW-1185">Reference proteome</keyword>
<dbReference type="OrthoDB" id="6369810at2759"/>
<evidence type="ECO:0000313" key="5">
    <source>
        <dbReference type="Proteomes" id="UP000465112"/>
    </source>
</evidence>
<feature type="domain" description="C-type lectin" evidence="3">
    <location>
        <begin position="28"/>
        <end position="149"/>
    </location>
</feature>
<dbReference type="InterPro" id="IPR018378">
    <property type="entry name" value="C-type_lectin_CS"/>
</dbReference>
<dbReference type="PANTHER" id="PTHR45784:SF3">
    <property type="entry name" value="C-TYPE LECTIN DOMAIN FAMILY 4 MEMBER K-LIKE-RELATED"/>
    <property type="match status" value="1"/>
</dbReference>
<dbReference type="AlphaFoldDB" id="A0A6A5FIN8"/>
<dbReference type="PROSITE" id="PS00615">
    <property type="entry name" value="C_TYPE_LECTIN_1"/>
    <property type="match status" value="1"/>
</dbReference>
<dbReference type="SUPFAM" id="SSF56436">
    <property type="entry name" value="C-type lectin-like"/>
    <property type="match status" value="2"/>
</dbReference>
<sequence length="340" mass="38961">MERLLLTITIIIAGAGLSAVSSAAGLHYYFVYDRKNFTEAQRYCREKHTDLVTVDSKEVMKILNNKANLTKMVYSKNRALIGLYNDHVLGSWRWSLSDPSFYKPGETEFRRWTAGRPDAGYSDKVCTDMHSDGLWYDHGCAISHYPVCADVKGSDVTFVFINTTMTWPEAQSYCRDHHTDLASVRNVAENQKVREVAGGQYALIGLFRDSWNWSDGSTSSFSFWKKGQPDNKNETCVAADFSQSGAWEDWSCDMERAFICYGPVVPVSKKVMKVKFENKKNLDLNDPAVMEAMLKQLKQKLRAQGLDDNIKLSWRKQADGKVFHKEDKKTNKRRRKREEL</sequence>
<dbReference type="Proteomes" id="UP000465112">
    <property type="component" value="Chromosome 5"/>
</dbReference>
<dbReference type="EMBL" id="VHII01000005">
    <property type="protein sequence ID" value="KAF1391035.1"/>
    <property type="molecule type" value="Genomic_DNA"/>
</dbReference>
<protein>
    <recommendedName>
        <fullName evidence="3">C-type lectin domain-containing protein</fullName>
    </recommendedName>
</protein>
<dbReference type="CDD" id="cd03602">
    <property type="entry name" value="CLECT_1"/>
    <property type="match status" value="1"/>
</dbReference>
<name>A0A6A5FIN8_PERFL</name>
<evidence type="ECO:0000256" key="2">
    <source>
        <dbReference type="SAM" id="MobiDB-lite"/>
    </source>
</evidence>
<dbReference type="PROSITE" id="PS50041">
    <property type="entry name" value="C_TYPE_LECTIN_2"/>
    <property type="match status" value="2"/>
</dbReference>
<accession>A0A6A5FIN8</accession>
<dbReference type="InterPro" id="IPR016187">
    <property type="entry name" value="CTDL_fold"/>
</dbReference>
<dbReference type="InterPro" id="IPR016186">
    <property type="entry name" value="C-type_lectin-like/link_sf"/>
</dbReference>
<evidence type="ECO:0000256" key="1">
    <source>
        <dbReference type="ARBA" id="ARBA00023157"/>
    </source>
</evidence>